<dbReference type="Proteomes" id="UP000032811">
    <property type="component" value="Chromosome 1"/>
</dbReference>
<reference evidence="1 4" key="1">
    <citation type="submission" date="2014-11" db="EMBL/GenBank/DDBJ databases">
        <authorList>
            <person name="Aslett M.A."/>
            <person name="De Silva N."/>
        </authorList>
    </citation>
    <scope>NUCLEOTIDE SEQUENCE [LARGE SCALE GENOMIC DNA]</scope>
    <source>
        <strain evidence="1 4">ATCC9714</strain>
        <strain evidence="2">UMC4404</strain>
    </source>
</reference>
<dbReference type="OrthoDB" id="2381770at2"/>
<dbReference type="EMBL" id="CDNY01000028">
    <property type="protein sequence ID" value="CEO35860.1"/>
    <property type="molecule type" value="Genomic_DNA"/>
</dbReference>
<dbReference type="PATRIC" id="fig|1505.7.peg.3116"/>
<dbReference type="GO" id="GO:0047429">
    <property type="term" value="F:nucleoside triphosphate diphosphatase activity"/>
    <property type="evidence" value="ECO:0007669"/>
    <property type="project" value="InterPro"/>
</dbReference>
<dbReference type="RefSeq" id="WP_021127037.1">
    <property type="nucleotide sequence ID" value="NZ_BDJI01000002.1"/>
</dbReference>
<dbReference type="Proteomes" id="UP000049127">
    <property type="component" value="Unassembled WGS sequence"/>
</dbReference>
<dbReference type="Pfam" id="PF12643">
    <property type="entry name" value="MazG-like"/>
    <property type="match status" value="1"/>
</dbReference>
<dbReference type="Proteomes" id="UP000049685">
    <property type="component" value="Unassembled WGS sequence"/>
</dbReference>
<evidence type="ECO:0000313" key="5">
    <source>
        <dbReference type="Proteomes" id="UP000049127"/>
    </source>
</evidence>
<evidence type="ECO:0000313" key="3">
    <source>
        <dbReference type="EMBL" id="CEQ05426.1"/>
    </source>
</evidence>
<evidence type="ECO:0000313" key="4">
    <source>
        <dbReference type="Proteomes" id="UP000032811"/>
    </source>
</evidence>
<dbReference type="InterPro" id="IPR025984">
    <property type="entry name" value="DCTPP"/>
</dbReference>
<accession>A0A0A1SP88</accession>
<dbReference type="KEGG" id="psor:RSJ16_17535"/>
<reference evidence="5 6" key="2">
    <citation type="submission" date="2015-01" db="EMBL/GenBank/DDBJ databases">
        <authorList>
            <person name="Aslett A.Martin."/>
            <person name="De Silva Nishadi"/>
        </authorList>
    </citation>
    <scope>NUCLEOTIDE SEQUENCE [LARGE SCALE GENOMIC DNA]</scope>
    <source>
        <strain evidence="3 5">R28058</strain>
        <strain evidence="6">UMC4404</strain>
    </source>
</reference>
<dbReference type="eggNOG" id="ENOG50332FJ">
    <property type="taxonomic scope" value="Bacteria"/>
</dbReference>
<gene>
    <name evidence="1" type="ORF">ATCC9714_31801</name>
    <name evidence="3" type="ORF">R28058_31171</name>
    <name evidence="2" type="ORF">UMC4404_28691</name>
</gene>
<evidence type="ECO:0000313" key="1">
    <source>
        <dbReference type="EMBL" id="CEJ75292.1"/>
    </source>
</evidence>
<sequence>MRLDKNSEITKNIKIIEWMKTELIISLGDLFNLLFKGTRPVDQILQDTLANIVMVTYLLSKRLGISFKEIDYKIKEKIREGIEEDHSVERWYGDLSNLKNYLDNRE</sequence>
<dbReference type="GO" id="GO:0009143">
    <property type="term" value="P:nucleoside triphosphate catabolic process"/>
    <property type="evidence" value="ECO:0007669"/>
    <property type="project" value="InterPro"/>
</dbReference>
<proteinExistence type="predicted"/>
<organism evidence="3 5">
    <name type="scientific">Paraclostridium sordellii</name>
    <name type="common">Clostridium sordellii</name>
    <dbReference type="NCBI Taxonomy" id="1505"/>
    <lineage>
        <taxon>Bacteria</taxon>
        <taxon>Bacillati</taxon>
        <taxon>Bacillota</taxon>
        <taxon>Clostridia</taxon>
        <taxon>Peptostreptococcales</taxon>
        <taxon>Peptostreptococcaceae</taxon>
        <taxon>Paraclostridium</taxon>
    </lineage>
</organism>
<dbReference type="AlphaFoldDB" id="A0A0A1SP88"/>
<dbReference type="EMBL" id="CEKZ01000025">
    <property type="protein sequence ID" value="CEQ05426.1"/>
    <property type="molecule type" value="Genomic_DNA"/>
</dbReference>
<dbReference type="GeneID" id="97539014"/>
<name>A0A0A1SP88_PARSO</name>
<dbReference type="EMBL" id="LN679998">
    <property type="protein sequence ID" value="CEJ75292.1"/>
    <property type="molecule type" value="Genomic_DNA"/>
</dbReference>
<evidence type="ECO:0000313" key="6">
    <source>
        <dbReference type="Proteomes" id="UP000049685"/>
    </source>
</evidence>
<evidence type="ECO:0000313" key="2">
    <source>
        <dbReference type="EMBL" id="CEO35860.1"/>
    </source>
</evidence>
<keyword evidence="4" id="KW-1185">Reference proteome</keyword>
<protein>
    <submittedName>
        <fullName evidence="3">MazG-like family</fullName>
    </submittedName>
</protein>